<dbReference type="AlphaFoldDB" id="A0A7S3QV33"/>
<evidence type="ECO:0000313" key="1">
    <source>
        <dbReference type="EMBL" id="CAE0494221.1"/>
    </source>
</evidence>
<name>A0A7S3QV33_DUNTE</name>
<protein>
    <submittedName>
        <fullName evidence="1">Uncharacterized protein</fullName>
    </submittedName>
</protein>
<gene>
    <name evidence="1" type="ORF">DTER00134_LOCUS9294</name>
</gene>
<reference evidence="1" key="1">
    <citation type="submission" date="2021-01" db="EMBL/GenBank/DDBJ databases">
        <authorList>
            <person name="Corre E."/>
            <person name="Pelletier E."/>
            <person name="Niang G."/>
            <person name="Scheremetjew M."/>
            <person name="Finn R."/>
            <person name="Kale V."/>
            <person name="Holt S."/>
            <person name="Cochrane G."/>
            <person name="Meng A."/>
            <person name="Brown T."/>
            <person name="Cohen L."/>
        </authorList>
    </citation>
    <scope>NUCLEOTIDE SEQUENCE</scope>
    <source>
        <strain evidence="1">CCMP1320</strain>
    </source>
</reference>
<accession>A0A7S3QV33</accession>
<sequence length="222" mass="24597">MATGSEDGQERATHLLDLPGDLLAKIMFGSRNSSPNELPLASCSGYLATIERTRDRHALYCTCRAIRENAAINSCISRLRLEVCEFNMDGTEAHPPFPHLAHSLRTFPKHARPLASLLLCKLGASGHERERAEDSGWGYAGDAPFFLDVWEGLINDPQTRAVLSDLHELTLQGWEFEGDELDRVSGTLQRSCPHLLPKPVLVKPSEQFASAQGSCVRWTDNM</sequence>
<organism evidence="1">
    <name type="scientific">Dunaliella tertiolecta</name>
    <name type="common">Green alga</name>
    <dbReference type="NCBI Taxonomy" id="3047"/>
    <lineage>
        <taxon>Eukaryota</taxon>
        <taxon>Viridiplantae</taxon>
        <taxon>Chlorophyta</taxon>
        <taxon>core chlorophytes</taxon>
        <taxon>Chlorophyceae</taxon>
        <taxon>CS clade</taxon>
        <taxon>Chlamydomonadales</taxon>
        <taxon>Dunaliellaceae</taxon>
        <taxon>Dunaliella</taxon>
    </lineage>
</organism>
<proteinExistence type="predicted"/>
<dbReference type="EMBL" id="HBIP01015940">
    <property type="protein sequence ID" value="CAE0494221.1"/>
    <property type="molecule type" value="Transcribed_RNA"/>
</dbReference>